<protein>
    <submittedName>
        <fullName evidence="1">XRE family transcriptional regulator</fullName>
    </submittedName>
</protein>
<dbReference type="AlphaFoldDB" id="A0A4R4TB61"/>
<dbReference type="EMBL" id="SMKI01000249">
    <property type="protein sequence ID" value="TDC72392.1"/>
    <property type="molecule type" value="Genomic_DNA"/>
</dbReference>
<dbReference type="InterPro" id="IPR010982">
    <property type="entry name" value="Lambda_DNA-bd_dom_sf"/>
</dbReference>
<gene>
    <name evidence="1" type="ORF">E1283_21875</name>
</gene>
<name>A0A4R4TB61_9ACTN</name>
<comment type="caution">
    <text evidence="1">The sequence shown here is derived from an EMBL/GenBank/DDBJ whole genome shotgun (WGS) entry which is preliminary data.</text>
</comment>
<dbReference type="GO" id="GO:0003677">
    <property type="term" value="F:DNA binding"/>
    <property type="evidence" value="ECO:0007669"/>
    <property type="project" value="InterPro"/>
</dbReference>
<accession>A0A4R4TB61</accession>
<dbReference type="Gene3D" id="1.10.260.40">
    <property type="entry name" value="lambda repressor-like DNA-binding domains"/>
    <property type="match status" value="1"/>
</dbReference>
<dbReference type="CDD" id="cd00093">
    <property type="entry name" value="HTH_XRE"/>
    <property type="match status" value="1"/>
</dbReference>
<organism evidence="1 2">
    <name type="scientific">Streptomyces hainanensis</name>
    <dbReference type="NCBI Taxonomy" id="402648"/>
    <lineage>
        <taxon>Bacteria</taxon>
        <taxon>Bacillati</taxon>
        <taxon>Actinomycetota</taxon>
        <taxon>Actinomycetes</taxon>
        <taxon>Kitasatosporales</taxon>
        <taxon>Streptomycetaceae</taxon>
        <taxon>Streptomyces</taxon>
    </lineage>
</organism>
<keyword evidence="2" id="KW-1185">Reference proteome</keyword>
<evidence type="ECO:0000313" key="1">
    <source>
        <dbReference type="EMBL" id="TDC72392.1"/>
    </source>
</evidence>
<dbReference type="Proteomes" id="UP000295345">
    <property type="component" value="Unassembled WGS sequence"/>
</dbReference>
<evidence type="ECO:0000313" key="2">
    <source>
        <dbReference type="Proteomes" id="UP000295345"/>
    </source>
</evidence>
<sequence>MNEPLRRAISESGRTAHQLALACGVEDRTVERWLYEGRVPRPRARVAVAEVLGVEERVLWPAAARAVVKTGADREVVTVYPYRSACPSSVWRGLITDAREQLTFAGYTNYFLWLDHPNLAGVLRRKAGAGASVRFLLGDPESEVTRRREAVEATALTVSTRIRITLEHLARIGRTERIEARYSDAESHVSLSVFRFDDQMLVTPHLAKLVGHDSPMLHLRRLQDDGMFDRFASHAEELWRDGRRVGPEGERPASLP</sequence>
<proteinExistence type="predicted"/>
<dbReference type="OrthoDB" id="8438314at2"/>
<dbReference type="InterPro" id="IPR001387">
    <property type="entry name" value="Cro/C1-type_HTH"/>
</dbReference>
<reference evidence="1 2" key="1">
    <citation type="submission" date="2019-03" db="EMBL/GenBank/DDBJ databases">
        <title>Draft genome sequences of novel Actinobacteria.</title>
        <authorList>
            <person name="Sahin N."/>
            <person name="Ay H."/>
            <person name="Saygin H."/>
        </authorList>
    </citation>
    <scope>NUCLEOTIDE SEQUENCE [LARGE SCALE GENOMIC DNA]</scope>
    <source>
        <strain evidence="1 2">DSM 41900</strain>
    </source>
</reference>